<dbReference type="OrthoDB" id="9795626at2"/>
<evidence type="ECO:0000313" key="7">
    <source>
        <dbReference type="Proteomes" id="UP000185568"/>
    </source>
</evidence>
<organism evidence="6 7">
    <name type="scientific">Domibacillus antri</name>
    <dbReference type="NCBI Taxonomy" id="1714264"/>
    <lineage>
        <taxon>Bacteria</taxon>
        <taxon>Bacillati</taxon>
        <taxon>Bacillota</taxon>
        <taxon>Bacilli</taxon>
        <taxon>Bacillales</taxon>
        <taxon>Bacillaceae</taxon>
        <taxon>Domibacillus</taxon>
    </lineage>
</organism>
<evidence type="ECO:0000256" key="4">
    <source>
        <dbReference type="SAM" id="Coils"/>
    </source>
</evidence>
<evidence type="ECO:0000313" key="6">
    <source>
        <dbReference type="EMBL" id="OLN22923.1"/>
    </source>
</evidence>
<comment type="caution">
    <text evidence="6">The sequence shown here is derived from an EMBL/GenBank/DDBJ whole genome shotgun (WGS) entry which is preliminary data.</text>
</comment>
<keyword evidence="4" id="KW-0175">Coiled coil</keyword>
<name>A0A1Q8Q6F4_9BACI</name>
<feature type="coiled-coil region" evidence="4">
    <location>
        <begin position="758"/>
        <end position="852"/>
    </location>
</feature>
<evidence type="ECO:0000256" key="2">
    <source>
        <dbReference type="ARBA" id="ARBA00011322"/>
    </source>
</evidence>
<gene>
    <name evidence="6" type="ORF">BTO30_07205</name>
</gene>
<dbReference type="Pfam" id="PF13476">
    <property type="entry name" value="AAA_23"/>
    <property type="match status" value="1"/>
</dbReference>
<protein>
    <recommendedName>
        <fullName evidence="3">Nuclease SbcCD subunit C</fullName>
    </recommendedName>
</protein>
<feature type="coiled-coil region" evidence="4">
    <location>
        <begin position="271"/>
        <end position="386"/>
    </location>
</feature>
<feature type="coiled-coil region" evidence="4">
    <location>
        <begin position="597"/>
        <end position="652"/>
    </location>
</feature>
<proteinExistence type="inferred from homology"/>
<dbReference type="GO" id="GO:0006302">
    <property type="term" value="P:double-strand break repair"/>
    <property type="evidence" value="ECO:0007669"/>
    <property type="project" value="InterPro"/>
</dbReference>
<evidence type="ECO:0000259" key="5">
    <source>
        <dbReference type="Pfam" id="PF13476"/>
    </source>
</evidence>
<dbReference type="Proteomes" id="UP000185568">
    <property type="component" value="Unassembled WGS sequence"/>
</dbReference>
<feature type="domain" description="Rad50/SbcC-type AAA" evidence="5">
    <location>
        <begin position="5"/>
        <end position="210"/>
    </location>
</feature>
<dbReference type="InterPro" id="IPR027417">
    <property type="entry name" value="P-loop_NTPase"/>
</dbReference>
<evidence type="ECO:0000256" key="1">
    <source>
        <dbReference type="ARBA" id="ARBA00006930"/>
    </source>
</evidence>
<dbReference type="PANTHER" id="PTHR32114">
    <property type="entry name" value="ABC TRANSPORTER ABCH.3"/>
    <property type="match status" value="1"/>
</dbReference>
<comment type="similarity">
    <text evidence="1">Belongs to the SMC family. SbcC subfamily.</text>
</comment>
<evidence type="ECO:0000256" key="3">
    <source>
        <dbReference type="ARBA" id="ARBA00013368"/>
    </source>
</evidence>
<feature type="coiled-coil region" evidence="4">
    <location>
        <begin position="414"/>
        <end position="441"/>
    </location>
</feature>
<dbReference type="PANTHER" id="PTHR32114:SF2">
    <property type="entry name" value="ABC TRANSPORTER ABCH.3"/>
    <property type="match status" value="1"/>
</dbReference>
<reference evidence="6 7" key="1">
    <citation type="submission" date="2016-12" db="EMBL/GenBank/DDBJ databases">
        <title>Domibacillus antri genome sequencing.</title>
        <authorList>
            <person name="Verma A."/>
            <person name="Krishnamurthi S."/>
        </authorList>
    </citation>
    <scope>NUCLEOTIDE SEQUENCE [LARGE SCALE GENOMIC DNA]</scope>
    <source>
        <strain evidence="6 7">XD80</strain>
    </source>
</reference>
<dbReference type="Gene3D" id="3.40.50.300">
    <property type="entry name" value="P-loop containing nucleotide triphosphate hydrolases"/>
    <property type="match status" value="2"/>
</dbReference>
<dbReference type="RefSeq" id="WP_075398052.1">
    <property type="nucleotide sequence ID" value="NZ_MSDU01000013.1"/>
</dbReference>
<accession>A0A1Q8Q6F4</accession>
<dbReference type="GO" id="GO:0016887">
    <property type="term" value="F:ATP hydrolysis activity"/>
    <property type="evidence" value="ECO:0007669"/>
    <property type="project" value="InterPro"/>
</dbReference>
<sequence length="1035" mass="117809">MKPVKLTMTAFGPYAGRQVIDFSLLENRKMFVISGKTGSGKTTIFDAISFAIYGKPSGDNRSAGEMRSQFADPKLLTEVELLFELKGRQYVIRRTPLQEKKKARGNGTTTAPATAELHQLSDDGKRVLLSANVRDTDEKMTELIGLEANQFRQILMIPQGEFQKLLIASSQDKEKILQKLFQTVYYKQVEERLEVKADELKKEAGKTADQQVTLLKSLPAYSDQMTLLLKQNDIQKEAVLSQLEIDLSQMNEAHSVMKEAITSLGKKRDGLVAARERSIALNEQFDRLEKLLEAKKQLDDQLVNIQQIKVNMELAEKAEKLLPYEDVVHKAKKAAESVLERKQEAVNNEQMTRARFEQADKAFKREQNRRQEREEAERRYQQLEAMKDAVYIFSEAVQNERTNREKLEKTKVHGIKLQEALEVLEKELLRLETMLEPLQDAGERLIKADHLVEKMTQQLEQQNEWIRIEKHLKQLEEEEKKAAQACKEAEKQWSIALTKVHDIRQALHREQAALLASHLTKGEPCAVCGSIHHPNPAVYTEVHVNLDVLEQSEQRAASFEQKLRDAEYEKSSIQLKIQAAKTDIQKIKAGLPEDQTIFDLEEILEGAKKQRATAEEDQIKKQQWTDELQDKKMEKEKILKQIEQNRQAEANESGAHIEAKSILAQMEKTIPESMRDTAVFTKSFHEAKRQKEENERLFNETQSAFHESHAALQSAMVILKERDQAVMGSNETFNDAVSSFTQKLESFGFLNRDMFEEAKRFVQDLSQMKESAERYDEEQRTVQMRIDELQKVTEGLERVDITELDSRIQSLNEEIAEWTNKAGALAAQVKESIRLREAVDRLSEQMSLVEEEYRLAGHLYDIAHGKNDLKVTFERYVLASFLEDILAAANTRLANMTNGRFTLERQTARAKGNAQSGLELLAFDQYTGQSRHVKTLSGGESFKAALSLALGLAEVVQNYAGGVSLETMFVDEGFGTLDPESLDQAIETLMDIQSDGRLVGIISHVPELKERIDARLEVKQSDAGSRAAFVFSGDY</sequence>
<dbReference type="InterPro" id="IPR038729">
    <property type="entry name" value="Rad50/SbcC_AAA"/>
</dbReference>
<dbReference type="SUPFAM" id="SSF52540">
    <property type="entry name" value="P-loop containing nucleoside triphosphate hydrolases"/>
    <property type="match status" value="1"/>
</dbReference>
<dbReference type="AlphaFoldDB" id="A0A1Q8Q6F4"/>
<keyword evidence="7" id="KW-1185">Reference proteome</keyword>
<comment type="subunit">
    <text evidence="2">Heterodimer of SbcC and SbcD.</text>
</comment>
<dbReference type="Pfam" id="PF13558">
    <property type="entry name" value="SbcC_Walker_B"/>
    <property type="match status" value="1"/>
</dbReference>
<dbReference type="EMBL" id="MSDU01000013">
    <property type="protein sequence ID" value="OLN22923.1"/>
    <property type="molecule type" value="Genomic_DNA"/>
</dbReference>
<dbReference type="STRING" id="1714264.BTO30_07205"/>